<reference evidence="3 4" key="1">
    <citation type="journal article" date="2019" name="Front. Genet.">
        <title>Whole-Genome Sequencing of the Opportunistic Yeast Pathogen Candida inconspicua Uncovers Its Hybrid Origin.</title>
        <authorList>
            <person name="Mixao V."/>
            <person name="Hansen A.P."/>
            <person name="Saus E."/>
            <person name="Boekhout T."/>
            <person name="Lass-Florl C."/>
            <person name="Gabaldon T."/>
        </authorList>
    </citation>
    <scope>NUCLEOTIDE SEQUENCE [LARGE SCALE GENOMIC DNA]</scope>
    <source>
        <strain evidence="3 4">CBS 180</strain>
    </source>
</reference>
<dbReference type="SUPFAM" id="SSF51197">
    <property type="entry name" value="Clavaminate synthase-like"/>
    <property type="match status" value="1"/>
</dbReference>
<gene>
    <name evidence="3" type="ORF">CANINC_004802</name>
</gene>
<dbReference type="Pfam" id="PF14226">
    <property type="entry name" value="DIOX_N"/>
    <property type="match status" value="1"/>
</dbReference>
<dbReference type="InterPro" id="IPR005123">
    <property type="entry name" value="Oxoglu/Fe-dep_dioxygenase_dom"/>
</dbReference>
<dbReference type="PROSITE" id="PS51471">
    <property type="entry name" value="FE2OG_OXY"/>
    <property type="match status" value="1"/>
</dbReference>
<name>A0A4T0WVA9_9ASCO</name>
<dbReference type="GO" id="GO:0016491">
    <property type="term" value="F:oxidoreductase activity"/>
    <property type="evidence" value="ECO:0007669"/>
    <property type="project" value="UniProtKB-KW"/>
</dbReference>
<keyword evidence="1" id="KW-0479">Metal-binding</keyword>
<dbReference type="InterPro" id="IPR026992">
    <property type="entry name" value="DIOX_N"/>
</dbReference>
<dbReference type="PANTHER" id="PTHR47990">
    <property type="entry name" value="2-OXOGLUTARATE (2OG) AND FE(II)-DEPENDENT OXYGENASE SUPERFAMILY PROTEIN-RELATED"/>
    <property type="match status" value="1"/>
</dbReference>
<dbReference type="InterPro" id="IPR044861">
    <property type="entry name" value="IPNS-like_FE2OG_OXY"/>
</dbReference>
<sequence length="364" mass="41190">MFGFGKKDQPQQEEMEVTKLEIIDLLDESDTNAKKIVDASSTQGFLMFEGHGFTKAEIDQLFEFSHDYFKLPTEVKTLCNIEHDNSGYTGLGVENLEEDDLDRGYGDPKEGFNFANFDLKTGIPKQKIPEFWEDKIDVISATVLKLREALKRALRLMARGLEIETEDGTIDADWFVERHHDDHYSGTTFRFLRYPCPVGPGAPEEEKAKHKEVNVAGAHTDYGTVTLLFQKEEESGLQLYSPMTKKWESVPYVGPSPKYAAKGEAAPLIVNIADQLCYWTNGHLKSTIHRVRFPKQLLDQGKDRYSIVLFAHPGDETLLEPVPSKIINEIKGRGASHYMEKHGKAQTAGDHLANRLGSTYGWKY</sequence>
<dbReference type="Pfam" id="PF03171">
    <property type="entry name" value="2OG-FeII_Oxy"/>
    <property type="match status" value="1"/>
</dbReference>
<dbReference type="InterPro" id="IPR027443">
    <property type="entry name" value="IPNS-like_sf"/>
</dbReference>
<feature type="domain" description="Fe2OG dioxygenase" evidence="2">
    <location>
        <begin position="185"/>
        <end position="313"/>
    </location>
</feature>
<comment type="caution">
    <text evidence="3">The sequence shown here is derived from an EMBL/GenBank/DDBJ whole genome shotgun (WGS) entry which is preliminary data.</text>
</comment>
<dbReference type="Gene3D" id="2.60.120.330">
    <property type="entry name" value="B-lactam Antibiotic, Isopenicillin N Synthase, Chain"/>
    <property type="match status" value="1"/>
</dbReference>
<accession>A0A4T0WVA9</accession>
<dbReference type="GO" id="GO:0044283">
    <property type="term" value="P:small molecule biosynthetic process"/>
    <property type="evidence" value="ECO:0007669"/>
    <property type="project" value="UniProtKB-ARBA"/>
</dbReference>
<dbReference type="OrthoDB" id="288590at2759"/>
<dbReference type="InterPro" id="IPR050231">
    <property type="entry name" value="Iron_ascorbate_oxido_reductase"/>
</dbReference>
<dbReference type="EMBL" id="SELW01000665">
    <property type="protein sequence ID" value="TID14156.1"/>
    <property type="molecule type" value="Genomic_DNA"/>
</dbReference>
<organism evidence="3 4">
    <name type="scientific">Pichia inconspicua</name>
    <dbReference type="NCBI Taxonomy" id="52247"/>
    <lineage>
        <taxon>Eukaryota</taxon>
        <taxon>Fungi</taxon>
        <taxon>Dikarya</taxon>
        <taxon>Ascomycota</taxon>
        <taxon>Saccharomycotina</taxon>
        <taxon>Pichiomycetes</taxon>
        <taxon>Pichiales</taxon>
        <taxon>Pichiaceae</taxon>
        <taxon>Pichia</taxon>
    </lineage>
</organism>
<dbReference type="STRING" id="52247.A0A4T0WVA9"/>
<evidence type="ECO:0000313" key="3">
    <source>
        <dbReference type="EMBL" id="TID14156.1"/>
    </source>
</evidence>
<evidence type="ECO:0000259" key="2">
    <source>
        <dbReference type="PROSITE" id="PS51471"/>
    </source>
</evidence>
<keyword evidence="1" id="KW-0408">Iron</keyword>
<evidence type="ECO:0000256" key="1">
    <source>
        <dbReference type="RuleBase" id="RU003682"/>
    </source>
</evidence>
<protein>
    <recommendedName>
        <fullName evidence="2">Fe2OG dioxygenase domain-containing protein</fullName>
    </recommendedName>
</protein>
<keyword evidence="4" id="KW-1185">Reference proteome</keyword>
<proteinExistence type="inferred from homology"/>
<dbReference type="Proteomes" id="UP000307173">
    <property type="component" value="Unassembled WGS sequence"/>
</dbReference>
<evidence type="ECO:0000313" key="4">
    <source>
        <dbReference type="Proteomes" id="UP000307173"/>
    </source>
</evidence>
<keyword evidence="1" id="KW-0560">Oxidoreductase</keyword>
<dbReference type="GO" id="GO:0046872">
    <property type="term" value="F:metal ion binding"/>
    <property type="evidence" value="ECO:0007669"/>
    <property type="project" value="UniProtKB-KW"/>
</dbReference>
<comment type="similarity">
    <text evidence="1">Belongs to the iron/ascorbate-dependent oxidoreductase family.</text>
</comment>
<dbReference type="AlphaFoldDB" id="A0A4T0WVA9"/>